<dbReference type="EMBL" id="OU342829">
    <property type="protein sequence ID" value="CAG7580701.1"/>
    <property type="molecule type" value="Genomic_DNA"/>
</dbReference>
<proteinExistence type="predicted"/>
<reference evidence="1" key="1">
    <citation type="submission" date="2021-06" db="EMBL/GenBank/DDBJ databases">
        <authorList>
            <person name="Gannon L."/>
            <person name="Redgwell R T."/>
            <person name="Michniewski S."/>
            <person name="Harrison D C."/>
            <person name="Millard A."/>
        </authorList>
    </citation>
    <scope>NUCLEOTIDE SEQUENCE</scope>
</reference>
<accession>A0A8D9CC90</accession>
<name>A0A8D9CC90_9VIRU</name>
<sequence length="273" mass="31644">MVMMSSNLVAEKLLSLEGNPYYLTFNKVGIIKSSNKVKVRSTNNNSVIEIKVGKFLNKLFSLIGFCNFTNADIEEFVNQYKGLISFEETFEDFDIVEGKDLKTYYHYSKYAEDKGVLGNSCMKNKRHQKYLKFYSKNPKNVSLLILRKKGTDLIMGRALIWKKLKIDGTQKVTFMDRVYSYDDSVTEQFKIYARMNGFLYKKFQNSEKIGPFILGHNQLPVDTVLSLKLKNIKKIKTYPYLDTLCMYSLKKGDLTNKKFRGSVELTTTDGDFY</sequence>
<evidence type="ECO:0000313" key="1">
    <source>
        <dbReference type="EMBL" id="CAG7580701.1"/>
    </source>
</evidence>
<protein>
    <submittedName>
        <fullName evidence="1">Uncharacterized protein</fullName>
    </submittedName>
</protein>
<gene>
    <name evidence="1" type="ORF">SLAVMIC_00527</name>
</gene>
<organism evidence="1">
    <name type="scientific">uncultured marine phage</name>
    <dbReference type="NCBI Taxonomy" id="707152"/>
    <lineage>
        <taxon>Viruses</taxon>
        <taxon>environmental samples</taxon>
    </lineage>
</organism>